<dbReference type="Proteomes" id="UP000024635">
    <property type="component" value="Unassembled WGS sequence"/>
</dbReference>
<evidence type="ECO:0000313" key="2">
    <source>
        <dbReference type="Proteomes" id="UP000024635"/>
    </source>
</evidence>
<keyword evidence="2" id="KW-1185">Reference proteome</keyword>
<gene>
    <name evidence="1" type="primary">Acey_s0058.g2843</name>
    <name evidence="1" type="ORF">Y032_0058g2843</name>
</gene>
<comment type="caution">
    <text evidence="1">The sequence shown here is derived from an EMBL/GenBank/DDBJ whole genome shotgun (WGS) entry which is preliminary data.</text>
</comment>
<dbReference type="AlphaFoldDB" id="A0A016U3V7"/>
<proteinExistence type="predicted"/>
<accession>A0A016U3V7</accession>
<evidence type="ECO:0000313" key="1">
    <source>
        <dbReference type="EMBL" id="EYC09835.1"/>
    </source>
</evidence>
<organism evidence="1 2">
    <name type="scientific">Ancylostoma ceylanicum</name>
    <dbReference type="NCBI Taxonomy" id="53326"/>
    <lineage>
        <taxon>Eukaryota</taxon>
        <taxon>Metazoa</taxon>
        <taxon>Ecdysozoa</taxon>
        <taxon>Nematoda</taxon>
        <taxon>Chromadorea</taxon>
        <taxon>Rhabditida</taxon>
        <taxon>Rhabditina</taxon>
        <taxon>Rhabditomorpha</taxon>
        <taxon>Strongyloidea</taxon>
        <taxon>Ancylostomatidae</taxon>
        <taxon>Ancylostomatinae</taxon>
        <taxon>Ancylostoma</taxon>
    </lineage>
</organism>
<sequence length="121" mass="14677">MKVSHYRHRREFVTGFCAFCCALSTNTFCARKLLDKALSRRSERMRIPTLCEWHCREHHNDPCYAHIPTRNDEDHRNDRFKDYREEDNLVELLFRCCSFWIAQLADYWQIIIRTTVSADHH</sequence>
<protein>
    <submittedName>
        <fullName evidence="1">Uncharacterized protein</fullName>
    </submittedName>
</protein>
<dbReference type="EMBL" id="JARK01001394">
    <property type="protein sequence ID" value="EYC09835.1"/>
    <property type="molecule type" value="Genomic_DNA"/>
</dbReference>
<name>A0A016U3V7_9BILA</name>
<reference evidence="2" key="1">
    <citation type="journal article" date="2015" name="Nat. Genet.">
        <title>The genome and transcriptome of the zoonotic hookworm Ancylostoma ceylanicum identify infection-specific gene families.</title>
        <authorList>
            <person name="Schwarz E.M."/>
            <person name="Hu Y."/>
            <person name="Antoshechkin I."/>
            <person name="Miller M.M."/>
            <person name="Sternberg P.W."/>
            <person name="Aroian R.V."/>
        </authorList>
    </citation>
    <scope>NUCLEOTIDE SEQUENCE</scope>
    <source>
        <strain evidence="2">HY135</strain>
    </source>
</reference>